<dbReference type="KEGG" id="cyc:PCC7424_5321"/>
<dbReference type="PANTHER" id="PTHR10543:SF139">
    <property type="entry name" value="DIOXYGENASE"/>
    <property type="match status" value="1"/>
</dbReference>
<keyword evidence="3 4" id="KW-0408">Iron</keyword>
<comment type="cofactor">
    <cofactor evidence="4">
        <name>Fe(2+)</name>
        <dbReference type="ChEBI" id="CHEBI:29033"/>
    </cofactor>
    <text evidence="4">Binds 1 Fe(2+) ion per subunit.</text>
</comment>
<keyword evidence="2 4" id="KW-0479">Metal-binding</keyword>
<reference evidence="6" key="1">
    <citation type="journal article" date="2011" name="MBio">
        <title>Novel metabolic attributes of the genus Cyanothece, comprising a group of unicellular nitrogen-fixing Cyanobacteria.</title>
        <authorList>
            <person name="Bandyopadhyay A."/>
            <person name="Elvitigala T."/>
            <person name="Welsh E."/>
            <person name="Stockel J."/>
            <person name="Liberton M."/>
            <person name="Min H."/>
            <person name="Sherman L.A."/>
            <person name="Pakrasi H.B."/>
        </authorList>
    </citation>
    <scope>NUCLEOTIDE SEQUENCE [LARGE SCALE GENOMIC DNA]</scope>
    <source>
        <strain evidence="6">PCC 7424</strain>
    </source>
</reference>
<dbReference type="GO" id="GO:0016121">
    <property type="term" value="P:carotene catabolic process"/>
    <property type="evidence" value="ECO:0007669"/>
    <property type="project" value="TreeGrafter"/>
</dbReference>
<dbReference type="InterPro" id="IPR004294">
    <property type="entry name" value="Carotenoid_Oase"/>
</dbReference>
<feature type="binding site" evidence="4">
    <location>
        <position position="222"/>
    </location>
    <ligand>
        <name>Fe cation</name>
        <dbReference type="ChEBI" id="CHEBI:24875"/>
        <note>catalytic</note>
    </ligand>
</feature>
<evidence type="ECO:0000256" key="2">
    <source>
        <dbReference type="ARBA" id="ARBA00022723"/>
    </source>
</evidence>
<sequence>MSTLELPLKCKSWSKSIEKPAQEFSLTSLSILSGRIPEGLRGTLYRNGPARLERGGMRVGHWFDGDGAILGVHFTEEGAKGVYRYVQTTGYQQEAQADRFLFPNYGMSVPGPFWKSWGKDVKNAANTSVLALPDKLLALWEGGWPHALDLQTLDTLKKDDLSGLKENDTFSAHPKVDPTTGYIYNFGITFGASAVLTLYQCDHRGNLVTKKSHPLSGIPLIHDFVIAGEYLVFFIPPVRLNGLPVILGLSNYSDSMDWKPQLGTQILVFDRNTLSLISQGETEPWFQWHYVNGCVKQDGSIGVDFIHYSNFQTNQFLKEVATGQTKTPAKSTLFHVRLNPATAQVIETHQWYDGNCEFPIVPPHQQGQPWRYTFLSVHREGVDISQELYTAIARFDHQTGDLSRVDMGENYYPSEPIFVPYQPSSEQGWVLTMVYNGNSDRSEIRIYDSDRLEDEAVCCLELPSVVPPGFHGTWKPA</sequence>
<evidence type="ECO:0000256" key="3">
    <source>
        <dbReference type="ARBA" id="ARBA00023004"/>
    </source>
</evidence>
<dbReference type="Proteomes" id="UP000002384">
    <property type="component" value="Chromosome"/>
</dbReference>
<proteinExistence type="inferred from homology"/>
<evidence type="ECO:0000256" key="4">
    <source>
        <dbReference type="PIRSR" id="PIRSR604294-1"/>
    </source>
</evidence>
<accession>B7KJJ1</accession>
<dbReference type="EMBL" id="CP001291">
    <property type="protein sequence ID" value="ACK73668.1"/>
    <property type="molecule type" value="Genomic_DNA"/>
</dbReference>
<dbReference type="eggNOG" id="COG3670">
    <property type="taxonomic scope" value="Bacteria"/>
</dbReference>
<evidence type="ECO:0000313" key="6">
    <source>
        <dbReference type="Proteomes" id="UP000002384"/>
    </source>
</evidence>
<dbReference type="Pfam" id="PF03055">
    <property type="entry name" value="RPE65"/>
    <property type="match status" value="1"/>
</dbReference>
<name>B7KJJ1_GLOC7</name>
<dbReference type="RefSeq" id="WP_015957244.1">
    <property type="nucleotide sequence ID" value="NC_011729.1"/>
</dbReference>
<comment type="similarity">
    <text evidence="1">Belongs to the carotenoid oxygenase family.</text>
</comment>
<dbReference type="HOGENOM" id="CLU_016472_6_3_3"/>
<gene>
    <name evidence="5" type="ordered locus">PCC7424_5321</name>
</gene>
<evidence type="ECO:0000256" key="1">
    <source>
        <dbReference type="ARBA" id="ARBA00006787"/>
    </source>
</evidence>
<feature type="binding site" evidence="4">
    <location>
        <position position="471"/>
    </location>
    <ligand>
        <name>Fe cation</name>
        <dbReference type="ChEBI" id="CHEBI:24875"/>
        <note>catalytic</note>
    </ligand>
</feature>
<organism evidence="5 6">
    <name type="scientific">Gloeothece citriformis (strain PCC 7424)</name>
    <name type="common">Cyanothece sp. (strain PCC 7424)</name>
    <dbReference type="NCBI Taxonomy" id="65393"/>
    <lineage>
        <taxon>Bacteria</taxon>
        <taxon>Bacillati</taxon>
        <taxon>Cyanobacteriota</taxon>
        <taxon>Cyanophyceae</taxon>
        <taxon>Oscillatoriophycideae</taxon>
        <taxon>Chroococcales</taxon>
        <taxon>Aphanothecaceae</taxon>
        <taxon>Gloeothece</taxon>
        <taxon>Gloeothece citriformis</taxon>
    </lineage>
</organism>
<keyword evidence="6" id="KW-1185">Reference proteome</keyword>
<feature type="binding site" evidence="4">
    <location>
        <position position="289"/>
    </location>
    <ligand>
        <name>Fe cation</name>
        <dbReference type="ChEBI" id="CHEBI:24875"/>
        <note>catalytic</note>
    </ligand>
</feature>
<dbReference type="OrthoDB" id="6636843at2"/>
<protein>
    <submittedName>
        <fullName evidence="5">Carotenoid oxygenase</fullName>
    </submittedName>
</protein>
<feature type="binding site" evidence="4">
    <location>
        <position position="173"/>
    </location>
    <ligand>
        <name>Fe cation</name>
        <dbReference type="ChEBI" id="CHEBI:24875"/>
        <note>catalytic</note>
    </ligand>
</feature>
<dbReference type="GO" id="GO:0046872">
    <property type="term" value="F:metal ion binding"/>
    <property type="evidence" value="ECO:0007669"/>
    <property type="project" value="UniProtKB-KW"/>
</dbReference>
<dbReference type="STRING" id="65393.PCC7424_5321"/>
<dbReference type="AlphaFoldDB" id="B7KJJ1"/>
<evidence type="ECO:0000313" key="5">
    <source>
        <dbReference type="EMBL" id="ACK73668.1"/>
    </source>
</evidence>
<dbReference type="GO" id="GO:0010436">
    <property type="term" value="F:carotenoid dioxygenase activity"/>
    <property type="evidence" value="ECO:0007669"/>
    <property type="project" value="TreeGrafter"/>
</dbReference>
<dbReference type="PANTHER" id="PTHR10543">
    <property type="entry name" value="BETA-CAROTENE DIOXYGENASE"/>
    <property type="match status" value="1"/>
</dbReference>